<dbReference type="EMBL" id="QYUK01000008">
    <property type="protein sequence ID" value="RJF94899.1"/>
    <property type="molecule type" value="Genomic_DNA"/>
</dbReference>
<proteinExistence type="predicted"/>
<dbReference type="Pfam" id="PF00753">
    <property type="entry name" value="Lactamase_B"/>
    <property type="match status" value="1"/>
</dbReference>
<sequence length="358" mass="39605">MALQQRGDPVSGLTFPFEAKPGPGEAIEVAPGVLWARLPLPFSLDHINIWLVEDGDGWAVVDTGLRGHNTEALWQQLFTGPMAGRPVTKVVVTHLHPDHVGQAGWLCRHFGAPLWMTREEFLTARLLCLDVRDEPPPEAVDFYRRAGFTDTMMQTYMARGFGSFAQGVTDLPLGHCRLNDGGTIEIGGKAWEVVVGRGHSPEHASLWCAELGLLISGDQVLPRISSNVSVNLSDPEGDPLTDWLDSLELIARRVPDDVMVLPSHNEPFYGLHHRLTRLAIGHQRRLDTIIEALEAPRHAVDLLGPMFRRPLEGHDLILALGEGLAHLHCLRQRGMIARDEGADGIHYWRRLVAARDAA</sequence>
<dbReference type="SMART" id="SM00849">
    <property type="entry name" value="Lactamase_B"/>
    <property type="match status" value="1"/>
</dbReference>
<reference evidence="2 3" key="1">
    <citation type="submission" date="2018-09" db="EMBL/GenBank/DDBJ databases">
        <authorList>
            <person name="Zhu H."/>
        </authorList>
    </citation>
    <scope>NUCLEOTIDE SEQUENCE [LARGE SCALE GENOMIC DNA]</scope>
    <source>
        <strain evidence="2 3">K1W22B-8</strain>
    </source>
</reference>
<dbReference type="AlphaFoldDB" id="A0A418WUU2"/>
<gene>
    <name evidence="2" type="ORF">D3874_03550</name>
</gene>
<keyword evidence="3" id="KW-1185">Reference proteome</keyword>
<dbReference type="InterPro" id="IPR001279">
    <property type="entry name" value="Metallo-B-lactamas"/>
</dbReference>
<keyword evidence="2" id="KW-0378">Hydrolase</keyword>
<name>A0A418WUU2_9PROT</name>
<accession>A0A418WUU2</accession>
<dbReference type="SUPFAM" id="SSF56281">
    <property type="entry name" value="Metallo-hydrolase/oxidoreductase"/>
    <property type="match status" value="1"/>
</dbReference>
<dbReference type="Gene3D" id="1.10.10.10">
    <property type="entry name" value="Winged helix-like DNA-binding domain superfamily/Winged helix DNA-binding domain"/>
    <property type="match status" value="1"/>
</dbReference>
<evidence type="ECO:0000313" key="2">
    <source>
        <dbReference type="EMBL" id="RJF94899.1"/>
    </source>
</evidence>
<dbReference type="OrthoDB" id="2971563at2"/>
<comment type="caution">
    <text evidence="2">The sequence shown here is derived from an EMBL/GenBank/DDBJ whole genome shotgun (WGS) entry which is preliminary data.</text>
</comment>
<dbReference type="GO" id="GO:0016787">
    <property type="term" value="F:hydrolase activity"/>
    <property type="evidence" value="ECO:0007669"/>
    <property type="project" value="UniProtKB-KW"/>
</dbReference>
<protein>
    <submittedName>
        <fullName evidence="2">MBL fold metallo-hydrolase</fullName>
    </submittedName>
</protein>
<dbReference type="InterPro" id="IPR036866">
    <property type="entry name" value="RibonucZ/Hydroxyglut_hydro"/>
</dbReference>
<dbReference type="InterPro" id="IPR050662">
    <property type="entry name" value="Sec-metab_biosynth-thioest"/>
</dbReference>
<dbReference type="InterPro" id="IPR048933">
    <property type="entry name" value="B_lactamase-like_C"/>
</dbReference>
<dbReference type="Proteomes" id="UP000284605">
    <property type="component" value="Unassembled WGS sequence"/>
</dbReference>
<organism evidence="2 3">
    <name type="scientific">Oleomonas cavernae</name>
    <dbReference type="NCBI Taxonomy" id="2320859"/>
    <lineage>
        <taxon>Bacteria</taxon>
        <taxon>Pseudomonadati</taxon>
        <taxon>Pseudomonadota</taxon>
        <taxon>Alphaproteobacteria</taxon>
        <taxon>Acetobacterales</taxon>
        <taxon>Acetobacteraceae</taxon>
        <taxon>Oleomonas</taxon>
    </lineage>
</organism>
<dbReference type="InterPro" id="IPR036388">
    <property type="entry name" value="WH-like_DNA-bd_sf"/>
</dbReference>
<evidence type="ECO:0000313" key="3">
    <source>
        <dbReference type="Proteomes" id="UP000284605"/>
    </source>
</evidence>
<feature type="domain" description="Metallo-beta-lactamase" evidence="1">
    <location>
        <begin position="46"/>
        <end position="264"/>
    </location>
</feature>
<dbReference type="PANTHER" id="PTHR23131">
    <property type="entry name" value="ENDORIBONUCLEASE LACTB2"/>
    <property type="match status" value="1"/>
</dbReference>
<dbReference type="PANTHER" id="PTHR23131:SF4">
    <property type="entry name" value="METALLO-BETA-LACTAMASE SUPERFAMILY POTEIN"/>
    <property type="match status" value="1"/>
</dbReference>
<evidence type="ECO:0000259" key="1">
    <source>
        <dbReference type="SMART" id="SM00849"/>
    </source>
</evidence>
<dbReference type="Pfam" id="PF21221">
    <property type="entry name" value="B_lactamase-like_C"/>
    <property type="match status" value="1"/>
</dbReference>
<dbReference type="Gene3D" id="3.60.15.10">
    <property type="entry name" value="Ribonuclease Z/Hydroxyacylglutathione hydrolase-like"/>
    <property type="match status" value="1"/>
</dbReference>